<feature type="non-terminal residue" evidence="2">
    <location>
        <position position="112"/>
    </location>
</feature>
<gene>
    <name evidence="2" type="ORF">S12H4_56603</name>
</gene>
<dbReference type="Gene3D" id="3.40.50.2000">
    <property type="entry name" value="Glycogen Phosphorylase B"/>
    <property type="match status" value="1"/>
</dbReference>
<organism evidence="2">
    <name type="scientific">marine sediment metagenome</name>
    <dbReference type="NCBI Taxonomy" id="412755"/>
    <lineage>
        <taxon>unclassified sequences</taxon>
        <taxon>metagenomes</taxon>
        <taxon>ecological metagenomes</taxon>
    </lineage>
</organism>
<proteinExistence type="predicted"/>
<comment type="caution">
    <text evidence="2">The sequence shown here is derived from an EMBL/GenBank/DDBJ whole genome shotgun (WGS) entry which is preliminary data.</text>
</comment>
<evidence type="ECO:0000259" key="1">
    <source>
        <dbReference type="Pfam" id="PF13439"/>
    </source>
</evidence>
<accession>X1VP25</accession>
<name>X1VP25_9ZZZZ</name>
<dbReference type="InterPro" id="IPR028098">
    <property type="entry name" value="Glyco_trans_4-like_N"/>
</dbReference>
<dbReference type="AlphaFoldDB" id="X1VP25"/>
<feature type="domain" description="Glycosyltransferase subfamily 4-like N-terminal" evidence="1">
    <location>
        <begin position="51"/>
        <end position="112"/>
    </location>
</feature>
<dbReference type="EMBL" id="BARW01036472">
    <property type="protein sequence ID" value="GAJ18161.1"/>
    <property type="molecule type" value="Genomic_DNA"/>
</dbReference>
<evidence type="ECO:0000313" key="2">
    <source>
        <dbReference type="EMBL" id="GAJ18161.1"/>
    </source>
</evidence>
<reference evidence="2" key="1">
    <citation type="journal article" date="2014" name="Front. Microbiol.">
        <title>High frequency of phylogenetically diverse reductive dehalogenase-homologous genes in deep subseafloor sedimentary metagenomes.</title>
        <authorList>
            <person name="Kawai M."/>
            <person name="Futagami T."/>
            <person name="Toyoda A."/>
            <person name="Takaki Y."/>
            <person name="Nishi S."/>
            <person name="Hori S."/>
            <person name="Arai W."/>
            <person name="Tsubouchi T."/>
            <person name="Morono Y."/>
            <person name="Uchiyama I."/>
            <person name="Ito T."/>
            <person name="Fujiyama A."/>
            <person name="Inagaki F."/>
            <person name="Takami H."/>
        </authorList>
    </citation>
    <scope>NUCLEOTIDE SEQUENCE</scope>
    <source>
        <strain evidence="2">Expedition CK06-06</strain>
    </source>
</reference>
<sequence length="112" mass="13273">MLKVLYLRSSFDPGGTESLLLNLFNYPQNTIQFHYTFLKGGSLIPRLQSDTNKYYIVSRINKIDFVVLQKIIRIIRDENIDVVHTHQMFELFYAVLLKIRYPKLKIFHTIHG</sequence>
<dbReference type="Pfam" id="PF13439">
    <property type="entry name" value="Glyco_transf_4"/>
    <property type="match status" value="1"/>
</dbReference>
<protein>
    <recommendedName>
        <fullName evidence="1">Glycosyltransferase subfamily 4-like N-terminal domain-containing protein</fullName>
    </recommendedName>
</protein>
<dbReference type="SUPFAM" id="SSF53756">
    <property type="entry name" value="UDP-Glycosyltransferase/glycogen phosphorylase"/>
    <property type="match status" value="1"/>
</dbReference>